<keyword evidence="1" id="KW-0175">Coiled coil</keyword>
<dbReference type="EMBL" id="SRLO01000033">
    <property type="protein sequence ID" value="TNN83279.1"/>
    <property type="molecule type" value="Genomic_DNA"/>
</dbReference>
<dbReference type="PANTHER" id="PTHR24102">
    <property type="entry name" value="PHD FINGER PROTEIN"/>
    <property type="match status" value="1"/>
</dbReference>
<evidence type="ECO:0000256" key="2">
    <source>
        <dbReference type="SAM" id="MobiDB-lite"/>
    </source>
</evidence>
<organism evidence="3 4">
    <name type="scientific">Liparis tanakae</name>
    <name type="common">Tanaka's snailfish</name>
    <dbReference type="NCBI Taxonomy" id="230148"/>
    <lineage>
        <taxon>Eukaryota</taxon>
        <taxon>Metazoa</taxon>
        <taxon>Chordata</taxon>
        <taxon>Craniata</taxon>
        <taxon>Vertebrata</taxon>
        <taxon>Euteleostomi</taxon>
        <taxon>Actinopterygii</taxon>
        <taxon>Neopterygii</taxon>
        <taxon>Teleostei</taxon>
        <taxon>Neoteleostei</taxon>
        <taxon>Acanthomorphata</taxon>
        <taxon>Eupercaria</taxon>
        <taxon>Perciformes</taxon>
        <taxon>Cottioidei</taxon>
        <taxon>Cottales</taxon>
        <taxon>Liparidae</taxon>
        <taxon>Liparis</taxon>
    </lineage>
</organism>
<keyword evidence="4" id="KW-1185">Reference proteome</keyword>
<comment type="caution">
    <text evidence="3">The sequence shown here is derived from an EMBL/GenBank/DDBJ whole genome shotgun (WGS) entry which is preliminary data.</text>
</comment>
<sequence>MELQTLQEALKVEIQIHQKLVSQMKQDPQNADLKKQLHELQAKITALSEKQKKVVEQLRKELLLKQEPEAKLQLLVQTPPGVHMKQSQQTPGGLQQTLTVTPVLTTKTLPLVLKAAAALPGSVLPQRLPTVAMVTTAIAKSDLQNAPINLQVAGKLTGQSSEPVRLVSKNAIVVQATTNTQPIKVPQFVPPPRLTPRPTFQPQVRPYKTRLPP</sequence>
<feature type="coiled-coil region" evidence="1">
    <location>
        <begin position="30"/>
        <end position="57"/>
    </location>
</feature>
<protein>
    <submittedName>
        <fullName evidence="3">PHD finger protein 21A</fullName>
    </submittedName>
</protein>
<evidence type="ECO:0000256" key="1">
    <source>
        <dbReference type="SAM" id="Coils"/>
    </source>
</evidence>
<name>A0A4Z2IZ62_9TELE</name>
<feature type="region of interest" description="Disordered" evidence="2">
    <location>
        <begin position="190"/>
        <end position="213"/>
    </location>
</feature>
<dbReference type="GO" id="GO:0000118">
    <property type="term" value="C:histone deacetylase complex"/>
    <property type="evidence" value="ECO:0007669"/>
    <property type="project" value="TreeGrafter"/>
</dbReference>
<evidence type="ECO:0000313" key="4">
    <source>
        <dbReference type="Proteomes" id="UP000314294"/>
    </source>
</evidence>
<dbReference type="AlphaFoldDB" id="A0A4Z2IZ62"/>
<dbReference type="OrthoDB" id="336088at2759"/>
<gene>
    <name evidence="3" type="primary">PHF21A_1</name>
    <name evidence="3" type="ORF">EYF80_006260</name>
</gene>
<dbReference type="PANTHER" id="PTHR24102:SF6">
    <property type="entry name" value="PHD FINGER PROTEIN 21A"/>
    <property type="match status" value="1"/>
</dbReference>
<dbReference type="GO" id="GO:0000122">
    <property type="term" value="P:negative regulation of transcription by RNA polymerase II"/>
    <property type="evidence" value="ECO:0007669"/>
    <property type="project" value="TreeGrafter"/>
</dbReference>
<proteinExistence type="predicted"/>
<accession>A0A4Z2IZ62</accession>
<evidence type="ECO:0000313" key="3">
    <source>
        <dbReference type="EMBL" id="TNN83279.1"/>
    </source>
</evidence>
<dbReference type="GO" id="GO:0003682">
    <property type="term" value="F:chromatin binding"/>
    <property type="evidence" value="ECO:0007669"/>
    <property type="project" value="TreeGrafter"/>
</dbReference>
<reference evidence="3 4" key="1">
    <citation type="submission" date="2019-03" db="EMBL/GenBank/DDBJ databases">
        <title>First draft genome of Liparis tanakae, snailfish: a comprehensive survey of snailfish specific genes.</title>
        <authorList>
            <person name="Kim W."/>
            <person name="Song I."/>
            <person name="Jeong J.-H."/>
            <person name="Kim D."/>
            <person name="Kim S."/>
            <person name="Ryu S."/>
            <person name="Song J.Y."/>
            <person name="Lee S.K."/>
        </authorList>
    </citation>
    <scope>NUCLEOTIDE SEQUENCE [LARGE SCALE GENOMIC DNA]</scope>
    <source>
        <tissue evidence="3">Muscle</tissue>
    </source>
</reference>
<dbReference type="Proteomes" id="UP000314294">
    <property type="component" value="Unassembled WGS sequence"/>
</dbReference>